<gene>
    <name evidence="1" type="ORF">INT46_004307</name>
</gene>
<evidence type="ECO:0000313" key="2">
    <source>
        <dbReference type="Proteomes" id="UP000650833"/>
    </source>
</evidence>
<dbReference type="AlphaFoldDB" id="A0A8H7QII1"/>
<proteinExistence type="predicted"/>
<protein>
    <recommendedName>
        <fullName evidence="3">F-box domain-containing protein</fullName>
    </recommendedName>
</protein>
<dbReference type="OrthoDB" id="2236924at2759"/>
<dbReference type="EMBL" id="JAEPRC010000753">
    <property type="protein sequence ID" value="KAG2192136.1"/>
    <property type="molecule type" value="Genomic_DNA"/>
</dbReference>
<organism evidence="1 2">
    <name type="scientific">Mucor plumbeus</name>
    <dbReference type="NCBI Taxonomy" id="97098"/>
    <lineage>
        <taxon>Eukaryota</taxon>
        <taxon>Fungi</taxon>
        <taxon>Fungi incertae sedis</taxon>
        <taxon>Mucoromycota</taxon>
        <taxon>Mucoromycotina</taxon>
        <taxon>Mucoromycetes</taxon>
        <taxon>Mucorales</taxon>
        <taxon>Mucorineae</taxon>
        <taxon>Mucoraceae</taxon>
        <taxon>Mucor</taxon>
    </lineage>
</organism>
<name>A0A8H7QII1_9FUNG</name>
<comment type="caution">
    <text evidence="1">The sequence shown here is derived from an EMBL/GenBank/DDBJ whole genome shotgun (WGS) entry which is preliminary data.</text>
</comment>
<evidence type="ECO:0000313" key="1">
    <source>
        <dbReference type="EMBL" id="KAG2192136.1"/>
    </source>
</evidence>
<reference evidence="1" key="1">
    <citation type="submission" date="2020-12" db="EMBL/GenBank/DDBJ databases">
        <title>Metabolic potential, ecology and presence of endohyphal bacteria is reflected in genomic diversity of Mucoromycotina.</title>
        <authorList>
            <person name="Muszewska A."/>
            <person name="Okrasinska A."/>
            <person name="Steczkiewicz K."/>
            <person name="Drgas O."/>
            <person name="Orlowska M."/>
            <person name="Perlinska-Lenart U."/>
            <person name="Aleksandrzak-Piekarczyk T."/>
            <person name="Szatraj K."/>
            <person name="Zielenkiewicz U."/>
            <person name="Pilsyk S."/>
            <person name="Malc E."/>
            <person name="Mieczkowski P."/>
            <person name="Kruszewska J.S."/>
            <person name="Biernat P."/>
            <person name="Pawlowska J."/>
        </authorList>
    </citation>
    <scope>NUCLEOTIDE SEQUENCE</scope>
    <source>
        <strain evidence="1">CBS 226.32</strain>
    </source>
</reference>
<dbReference type="Proteomes" id="UP000650833">
    <property type="component" value="Unassembled WGS sequence"/>
</dbReference>
<accession>A0A8H7QII1</accession>
<keyword evidence="2" id="KW-1185">Reference proteome</keyword>
<sequence length="398" mass="45887">MSGANLLNLPFEIVLQISQHLEFSDIWYLGTCSKPSRKLSYQLLKSQYQIDLIKPRIINPFGQSIHAAVAYLMRHGKSQGGQQQQQQQHIIQSVANHLAIGIYDRMPSKSGRAFSLDFLLNKSLAVLLEHCLFDSTLHALMNSPQETNIPSQKFDQIISTIRAQQQQQQLQEQPQSSTGVLMVDFLSTLHETLGAIIEEDLVNRVHHHLLMNHLQRQLRVIRSRYQHHHSDQSSYSENKEPCKDSKANEDFKLYIKFLCSLAQTNLISSKDLDDLAHLHINHFFLTKPSDVSFSSESGFKIYIRNHNEYLSIINTVTHNKRPAYHYQWRLWLEETQLRLAVLLDLLRAMIQKNCSRGEPPDFIHITAMLQETVSALTLSETLHQTEEYAIPYEIPLDS</sequence>
<evidence type="ECO:0008006" key="3">
    <source>
        <dbReference type="Google" id="ProtNLM"/>
    </source>
</evidence>